<evidence type="ECO:0000313" key="2">
    <source>
        <dbReference type="Proteomes" id="UP000735302"/>
    </source>
</evidence>
<dbReference type="AlphaFoldDB" id="A0AAV4AYX1"/>
<name>A0AAV4AYX1_9GAST</name>
<gene>
    <name evidence="1" type="ORF">PoB_004007500</name>
</gene>
<keyword evidence="2" id="KW-1185">Reference proteome</keyword>
<organism evidence="1 2">
    <name type="scientific">Plakobranchus ocellatus</name>
    <dbReference type="NCBI Taxonomy" id="259542"/>
    <lineage>
        <taxon>Eukaryota</taxon>
        <taxon>Metazoa</taxon>
        <taxon>Spiralia</taxon>
        <taxon>Lophotrochozoa</taxon>
        <taxon>Mollusca</taxon>
        <taxon>Gastropoda</taxon>
        <taxon>Heterobranchia</taxon>
        <taxon>Euthyneura</taxon>
        <taxon>Panpulmonata</taxon>
        <taxon>Sacoglossa</taxon>
        <taxon>Placobranchoidea</taxon>
        <taxon>Plakobranchidae</taxon>
        <taxon>Plakobranchus</taxon>
    </lineage>
</organism>
<evidence type="ECO:0000313" key="1">
    <source>
        <dbReference type="EMBL" id="GFO13570.1"/>
    </source>
</evidence>
<sequence length="100" mass="12208">MEAHKRNRKQATNITNDCIRRILKIHNFDRVKKEELCQRTRKQREEVEIERKLWRWIEDSVRKPGTNRTHKALGWNLIYREKGKRGKDRIKLHAEVTLHA</sequence>
<accession>A0AAV4AYX1</accession>
<protein>
    <submittedName>
        <fullName evidence="1">Uncharacterized protein</fullName>
    </submittedName>
</protein>
<reference evidence="1 2" key="1">
    <citation type="journal article" date="2021" name="Elife">
        <title>Chloroplast acquisition without the gene transfer in kleptoplastic sea slugs, Plakobranchus ocellatus.</title>
        <authorList>
            <person name="Maeda T."/>
            <person name="Takahashi S."/>
            <person name="Yoshida T."/>
            <person name="Shimamura S."/>
            <person name="Takaki Y."/>
            <person name="Nagai Y."/>
            <person name="Toyoda A."/>
            <person name="Suzuki Y."/>
            <person name="Arimoto A."/>
            <person name="Ishii H."/>
            <person name="Satoh N."/>
            <person name="Nishiyama T."/>
            <person name="Hasebe M."/>
            <person name="Maruyama T."/>
            <person name="Minagawa J."/>
            <person name="Obokata J."/>
            <person name="Shigenobu S."/>
        </authorList>
    </citation>
    <scope>NUCLEOTIDE SEQUENCE [LARGE SCALE GENOMIC DNA]</scope>
</reference>
<dbReference type="EMBL" id="BLXT01004491">
    <property type="protein sequence ID" value="GFO13570.1"/>
    <property type="molecule type" value="Genomic_DNA"/>
</dbReference>
<dbReference type="Proteomes" id="UP000735302">
    <property type="component" value="Unassembled WGS sequence"/>
</dbReference>
<comment type="caution">
    <text evidence="1">The sequence shown here is derived from an EMBL/GenBank/DDBJ whole genome shotgun (WGS) entry which is preliminary data.</text>
</comment>
<proteinExistence type="predicted"/>